<gene>
    <name evidence="2" type="ORF">EDD39_2386</name>
</gene>
<protein>
    <recommendedName>
        <fullName evidence="4">Secreted protein</fullName>
    </recommendedName>
</protein>
<name>A0A8G1UHX4_9ACTN</name>
<comment type="caution">
    <text evidence="2">The sequence shown here is derived from an EMBL/GenBank/DDBJ whole genome shotgun (WGS) entry which is preliminary data.</text>
</comment>
<sequence length="62" mass="5978">MVRWVCAVAGLVVVMAGVSAGVAGAAGEGEQALCARVLEGVVPGLVPTSAVCEVNVVGQGGR</sequence>
<evidence type="ECO:0000313" key="3">
    <source>
        <dbReference type="Proteomes" id="UP000267408"/>
    </source>
</evidence>
<reference evidence="2 3" key="1">
    <citation type="submission" date="2018-11" db="EMBL/GenBank/DDBJ databases">
        <title>Sequencing the genomes of 1000 actinobacteria strains.</title>
        <authorList>
            <person name="Klenk H.-P."/>
        </authorList>
    </citation>
    <scope>NUCLEOTIDE SEQUENCE [LARGE SCALE GENOMIC DNA]</scope>
    <source>
        <strain evidence="2 3">DSM 44780</strain>
    </source>
</reference>
<evidence type="ECO:0000313" key="2">
    <source>
        <dbReference type="EMBL" id="ROR44205.1"/>
    </source>
</evidence>
<evidence type="ECO:0008006" key="4">
    <source>
        <dbReference type="Google" id="ProtNLM"/>
    </source>
</evidence>
<dbReference type="AlphaFoldDB" id="A0A8G1UHX4"/>
<evidence type="ECO:0000256" key="1">
    <source>
        <dbReference type="SAM" id="SignalP"/>
    </source>
</evidence>
<feature type="chain" id="PRO_5034672295" description="Secreted protein" evidence="1">
    <location>
        <begin position="26"/>
        <end position="62"/>
    </location>
</feature>
<organism evidence="2 3">
    <name type="scientific">Kitasatospora cineracea</name>
    <dbReference type="NCBI Taxonomy" id="88074"/>
    <lineage>
        <taxon>Bacteria</taxon>
        <taxon>Bacillati</taxon>
        <taxon>Actinomycetota</taxon>
        <taxon>Actinomycetes</taxon>
        <taxon>Kitasatosporales</taxon>
        <taxon>Streptomycetaceae</taxon>
        <taxon>Kitasatospora</taxon>
    </lineage>
</organism>
<accession>A0A8G1UHX4</accession>
<feature type="signal peptide" evidence="1">
    <location>
        <begin position="1"/>
        <end position="25"/>
    </location>
</feature>
<dbReference type="EMBL" id="RJVJ01000001">
    <property type="protein sequence ID" value="ROR44205.1"/>
    <property type="molecule type" value="Genomic_DNA"/>
</dbReference>
<dbReference type="Proteomes" id="UP000267408">
    <property type="component" value="Unassembled WGS sequence"/>
</dbReference>
<proteinExistence type="predicted"/>
<keyword evidence="1" id="KW-0732">Signal</keyword>